<dbReference type="InterPro" id="IPR003918">
    <property type="entry name" value="NADH_UbQ_OxRdtase"/>
</dbReference>
<feature type="transmembrane region" description="Helical" evidence="16">
    <location>
        <begin position="324"/>
        <end position="348"/>
    </location>
</feature>
<keyword evidence="12 16" id="KW-0830">Ubiquinone</keyword>
<dbReference type="GeneID" id="10200736"/>
<feature type="transmembrane region" description="Helical" evidence="16">
    <location>
        <begin position="80"/>
        <end position="98"/>
    </location>
</feature>
<evidence type="ECO:0000256" key="9">
    <source>
        <dbReference type="ARBA" id="ARBA00022982"/>
    </source>
</evidence>
<evidence type="ECO:0000256" key="4">
    <source>
        <dbReference type="ARBA" id="ARBA00021006"/>
    </source>
</evidence>
<protein>
    <recommendedName>
        <fullName evidence="4 16">NADH-ubiquinone oxidoreductase chain 4</fullName>
        <ecNumber evidence="3 16">7.1.1.2</ecNumber>
    </recommendedName>
</protein>
<keyword evidence="11 16" id="KW-0520">NAD</keyword>
<evidence type="ECO:0000256" key="11">
    <source>
        <dbReference type="ARBA" id="ARBA00023027"/>
    </source>
</evidence>
<evidence type="ECO:0000259" key="17">
    <source>
        <dbReference type="Pfam" id="PF00361"/>
    </source>
</evidence>
<dbReference type="GO" id="GO:0008137">
    <property type="term" value="F:NADH dehydrogenase (ubiquinone) activity"/>
    <property type="evidence" value="ECO:0007669"/>
    <property type="project" value="UniProtKB-UniRule"/>
</dbReference>
<proteinExistence type="inferred from homology"/>
<comment type="subcellular location">
    <subcellularLocation>
        <location evidence="1 16">Mitochondrion membrane</location>
        <topology evidence="1 16">Multi-pass membrane protein</topology>
    </subcellularLocation>
</comment>
<dbReference type="CTD" id="4538"/>
<evidence type="ECO:0000256" key="2">
    <source>
        <dbReference type="ARBA" id="ARBA00009025"/>
    </source>
</evidence>
<feature type="transmembrane region" description="Helical" evidence="16">
    <location>
        <begin position="104"/>
        <end position="123"/>
    </location>
</feature>
<dbReference type="AlphaFoldDB" id="E6Y141"/>
<dbReference type="PANTHER" id="PTHR43507:SF20">
    <property type="entry name" value="NADH-UBIQUINONE OXIDOREDUCTASE CHAIN 4"/>
    <property type="match status" value="1"/>
</dbReference>
<dbReference type="InterPro" id="IPR001750">
    <property type="entry name" value="ND/Mrp_TM"/>
</dbReference>
<dbReference type="EMBL" id="DQ991929">
    <property type="protein sequence ID" value="ABK92227.1"/>
    <property type="molecule type" value="Genomic_DNA"/>
</dbReference>
<comment type="catalytic activity">
    <reaction evidence="15 16">
        <text>a ubiquinone + NADH + 5 H(+)(in) = a ubiquinol + NAD(+) + 4 H(+)(out)</text>
        <dbReference type="Rhea" id="RHEA:29091"/>
        <dbReference type="Rhea" id="RHEA-COMP:9565"/>
        <dbReference type="Rhea" id="RHEA-COMP:9566"/>
        <dbReference type="ChEBI" id="CHEBI:15378"/>
        <dbReference type="ChEBI" id="CHEBI:16389"/>
        <dbReference type="ChEBI" id="CHEBI:17976"/>
        <dbReference type="ChEBI" id="CHEBI:57540"/>
        <dbReference type="ChEBI" id="CHEBI:57945"/>
        <dbReference type="EC" id="7.1.1.2"/>
    </reaction>
</comment>
<evidence type="ECO:0000256" key="15">
    <source>
        <dbReference type="ARBA" id="ARBA00049551"/>
    </source>
</evidence>
<comment type="function">
    <text evidence="16">Core subunit of the mitochondrial membrane respiratory chain NADH dehydrogenase (Complex I) which catalyzes electron transfer from NADH through the respiratory chain, using ubiquinone as an electron acceptor. Essential for the catalytic activity and assembly of complex I.</text>
</comment>
<evidence type="ECO:0000256" key="7">
    <source>
        <dbReference type="ARBA" id="ARBA00022692"/>
    </source>
</evidence>
<keyword evidence="9 16" id="KW-0249">Electron transport</keyword>
<feature type="transmembrane region" description="Helical" evidence="16">
    <location>
        <begin position="203"/>
        <end position="224"/>
    </location>
</feature>
<dbReference type="GO" id="GO:0031966">
    <property type="term" value="C:mitochondrial membrane"/>
    <property type="evidence" value="ECO:0007669"/>
    <property type="project" value="UniProtKB-SubCell"/>
</dbReference>
<evidence type="ECO:0000256" key="3">
    <source>
        <dbReference type="ARBA" id="ARBA00012944"/>
    </source>
</evidence>
<dbReference type="GO" id="GO:0042773">
    <property type="term" value="P:ATP synthesis coupled electron transport"/>
    <property type="evidence" value="ECO:0007669"/>
    <property type="project" value="InterPro"/>
</dbReference>
<feature type="domain" description="NADH:quinone oxidoreductase/Mrp antiporter transmembrane" evidence="17">
    <location>
        <begin position="97"/>
        <end position="378"/>
    </location>
</feature>
<keyword evidence="13 16" id="KW-0496">Mitochondrion</keyword>
<keyword evidence="7 16" id="KW-0812">Transmembrane</keyword>
<dbReference type="RefSeq" id="YP_004222147.1">
    <property type="nucleotide sequence ID" value="NC_015091.1"/>
</dbReference>
<dbReference type="GO" id="GO:0048039">
    <property type="term" value="F:ubiquinone binding"/>
    <property type="evidence" value="ECO:0007669"/>
    <property type="project" value="TreeGrafter"/>
</dbReference>
<feature type="transmembrane region" description="Helical" evidence="16">
    <location>
        <begin position="236"/>
        <end position="257"/>
    </location>
</feature>
<feature type="transmembrane region" description="Helical" evidence="16">
    <location>
        <begin position="171"/>
        <end position="191"/>
    </location>
</feature>
<keyword evidence="14 16" id="KW-0472">Membrane</keyword>
<evidence type="ECO:0000256" key="5">
    <source>
        <dbReference type="ARBA" id="ARBA00022448"/>
    </source>
</evidence>
<organism evidence="18">
    <name type="scientific">Berthellina sp. TLT-2006</name>
    <dbReference type="NCBI Taxonomy" id="407122"/>
    <lineage>
        <taxon>Eukaryota</taxon>
        <taxon>Metazoa</taxon>
        <taxon>Spiralia</taxon>
        <taxon>Lophotrochozoa</taxon>
        <taxon>Mollusca</taxon>
        <taxon>Gastropoda</taxon>
        <taxon>Heterobranchia</taxon>
        <taxon>Euthyneura</taxon>
        <taxon>Nudipleura</taxon>
        <taxon>Pleurobranchida</taxon>
        <taxon>Pleurobranchoidea</taxon>
        <taxon>Pleurobranchidae</taxon>
        <taxon>Berthellina</taxon>
    </lineage>
</organism>
<feature type="transmembrane region" description="Helical" evidence="16">
    <location>
        <begin position="289"/>
        <end position="312"/>
    </location>
</feature>
<keyword evidence="10 16" id="KW-1133">Transmembrane helix</keyword>
<evidence type="ECO:0000256" key="10">
    <source>
        <dbReference type="ARBA" id="ARBA00022989"/>
    </source>
</evidence>
<feature type="transmembrane region" description="Helical" evidence="16">
    <location>
        <begin position="130"/>
        <end position="151"/>
    </location>
</feature>
<evidence type="ECO:0000256" key="8">
    <source>
        <dbReference type="ARBA" id="ARBA00022967"/>
    </source>
</evidence>
<dbReference type="PANTHER" id="PTHR43507">
    <property type="entry name" value="NADH-UBIQUINONE OXIDOREDUCTASE CHAIN 4"/>
    <property type="match status" value="1"/>
</dbReference>
<feature type="transmembrane region" description="Helical" evidence="16">
    <location>
        <begin position="264"/>
        <end position="283"/>
    </location>
</feature>
<evidence type="ECO:0000256" key="14">
    <source>
        <dbReference type="ARBA" id="ARBA00023136"/>
    </source>
</evidence>
<evidence type="ECO:0000256" key="6">
    <source>
        <dbReference type="ARBA" id="ARBA00022660"/>
    </source>
</evidence>
<evidence type="ECO:0000256" key="1">
    <source>
        <dbReference type="ARBA" id="ARBA00004225"/>
    </source>
</evidence>
<dbReference type="EC" id="7.1.1.2" evidence="3 16"/>
<dbReference type="GO" id="GO:0015990">
    <property type="term" value="P:electron transport coupled proton transport"/>
    <property type="evidence" value="ECO:0007669"/>
    <property type="project" value="TreeGrafter"/>
</dbReference>
<reference evidence="18" key="1">
    <citation type="journal article" date="2011" name="Mar. Genomics">
        <title>Crawling through time: Transition of snails to slugs dating back to the Paleozoic, based on mitochondrial phylogenomics.</title>
        <authorList>
            <person name="Medina M."/>
            <person name="Lal S."/>
            <person name="Valles Y."/>
            <person name="Takaoka T.L."/>
            <person name="Dayrat B.A."/>
            <person name="Boore J.L."/>
            <person name="Gosliner T."/>
        </authorList>
    </citation>
    <scope>NUCLEOTIDE SEQUENCE</scope>
</reference>
<name>E6Y141_9GAST</name>
<gene>
    <name evidence="18" type="primary">ND4</name>
</gene>
<evidence type="ECO:0000256" key="16">
    <source>
        <dbReference type="RuleBase" id="RU003297"/>
    </source>
</evidence>
<sequence>MLCLMFLCLSVVFVCEWPVVLVGLCLGTALSVCEFHHGFSGTFDVIFNNTSTSSLMVFLTFLLCFLAALSTPEEKLSTKYITCISTLCLVLIMCFSSSNLVMFYIFFEVSLIPTVMLILGWGYQPERLQAGTYMMLYTVGASLPLLVILLWQCSWYSTMDVYSLSSVSMPAFGYSVLIILGAFLFKLPIYGAHLWLPKAHVEAPLAGSMILAGILLKLGGFGLYEMSGCFNLYLNNVSICVTALSLWGGFITTLMCMRQVDIKAFVAYSSVGHMSIVVTGFILGSHWGFFSALVTMVAHGLCSSALFSLAFYTYKKSHTRSIMYIKGLMVAYPTLSMWWFLYCCINMACPPTLNLLGELTAVPILWNFSIFMGLVMGLMMFLSAAYNMYLYSALNHGFWSSSVSGGTELKSYSLLSLFLHMVILIIIFKCCIFMLN</sequence>
<keyword evidence="6 16" id="KW-0679">Respiratory chain</keyword>
<evidence type="ECO:0000256" key="13">
    <source>
        <dbReference type="ARBA" id="ARBA00023128"/>
    </source>
</evidence>
<comment type="similarity">
    <text evidence="2 16">Belongs to the complex I subunit 4 family.</text>
</comment>
<dbReference type="Pfam" id="PF00361">
    <property type="entry name" value="Proton_antipo_M"/>
    <property type="match status" value="1"/>
</dbReference>
<keyword evidence="8" id="KW-1278">Translocase</keyword>
<accession>E6Y141</accession>
<evidence type="ECO:0000313" key="18">
    <source>
        <dbReference type="EMBL" id="ABK92227.1"/>
    </source>
</evidence>
<feature type="transmembrane region" description="Helical" evidence="16">
    <location>
        <begin position="368"/>
        <end position="391"/>
    </location>
</feature>
<feature type="transmembrane region" description="Helical" evidence="16">
    <location>
        <begin position="45"/>
        <end position="68"/>
    </location>
</feature>
<keyword evidence="5 16" id="KW-0813">Transport</keyword>
<dbReference type="PRINTS" id="PR01437">
    <property type="entry name" value="NUOXDRDTASE4"/>
</dbReference>
<feature type="transmembrane region" description="Helical" evidence="16">
    <location>
        <begin position="412"/>
        <end position="435"/>
    </location>
</feature>
<evidence type="ECO:0000256" key="12">
    <source>
        <dbReference type="ARBA" id="ARBA00023075"/>
    </source>
</evidence>
<dbReference type="GO" id="GO:0003954">
    <property type="term" value="F:NADH dehydrogenase activity"/>
    <property type="evidence" value="ECO:0007669"/>
    <property type="project" value="TreeGrafter"/>
</dbReference>
<geneLocation type="mitochondrion" evidence="18"/>